<comment type="caution">
    <text evidence="1">The sequence shown here is derived from an EMBL/GenBank/DDBJ whole genome shotgun (WGS) entry which is preliminary data.</text>
</comment>
<keyword evidence="2" id="KW-1185">Reference proteome</keyword>
<sequence length="78" mass="9380">MKTKIIERYLSNLFPSVNIKSLYFYNFIERLDYHLYLNFVQSTWLLKFHLIKTFTESHKFSSKNKTAAIDIALKTLSR</sequence>
<reference evidence="1 2" key="1">
    <citation type="submission" date="2013-07" db="EMBL/GenBank/DDBJ databases">
        <title>Comparative Genomic and Metabolomic Analysis of Twelve Strains of Pseudoalteromonas luteoviolacea.</title>
        <authorList>
            <person name="Vynne N.G."/>
            <person name="Mansson M."/>
            <person name="Gram L."/>
        </authorList>
    </citation>
    <scope>NUCLEOTIDE SEQUENCE [LARGE SCALE GENOMIC DNA]</scope>
    <source>
        <strain evidence="1 2">DSM 6061</strain>
    </source>
</reference>
<dbReference type="EMBL" id="AUYB01000099">
    <property type="protein sequence ID" value="KZN39546.1"/>
    <property type="molecule type" value="Genomic_DNA"/>
</dbReference>
<gene>
    <name evidence="1" type="ORF">N475_14100</name>
</gene>
<dbReference type="AlphaFoldDB" id="A0A161XXU7"/>
<dbReference type="Proteomes" id="UP000076643">
    <property type="component" value="Unassembled WGS sequence"/>
</dbReference>
<evidence type="ECO:0000313" key="2">
    <source>
        <dbReference type="Proteomes" id="UP000076643"/>
    </source>
</evidence>
<dbReference type="PATRIC" id="fig|1365250.3.peg.2048"/>
<name>A0A161XXU7_9GAMM</name>
<accession>A0A161XXU7</accession>
<protein>
    <submittedName>
        <fullName evidence="1">Uncharacterized protein</fullName>
    </submittedName>
</protein>
<evidence type="ECO:0000313" key="1">
    <source>
        <dbReference type="EMBL" id="KZN39546.1"/>
    </source>
</evidence>
<proteinExistence type="predicted"/>
<organism evidence="1 2">
    <name type="scientific">Pseudoalteromonas luteoviolacea DSM 6061</name>
    <dbReference type="NCBI Taxonomy" id="1365250"/>
    <lineage>
        <taxon>Bacteria</taxon>
        <taxon>Pseudomonadati</taxon>
        <taxon>Pseudomonadota</taxon>
        <taxon>Gammaproteobacteria</taxon>
        <taxon>Alteromonadales</taxon>
        <taxon>Pseudoalteromonadaceae</taxon>
        <taxon>Pseudoalteromonas</taxon>
    </lineage>
</organism>